<feature type="transmembrane region" description="Helical" evidence="1">
    <location>
        <begin position="12"/>
        <end position="35"/>
    </location>
</feature>
<dbReference type="GeneID" id="85227745"/>
<evidence type="ECO:0008006" key="4">
    <source>
        <dbReference type="Google" id="ProtNLM"/>
    </source>
</evidence>
<feature type="transmembrane region" description="Helical" evidence="1">
    <location>
        <begin position="60"/>
        <end position="78"/>
    </location>
</feature>
<sequence>MAYLDFALRGVGIFGSGAFFGMALSISTVTLPMLFRHKDITARQRVELWSDLYTLVTQRWVPFGMLSAVAFGVAAYTTKSDKSLPVAAAISMASIMPTTLIFVFPYVNKLKSFLKGDFPSDDEALKTLRVWGDVHWLRTICAGLAAAIGLYDLVALLSK</sequence>
<dbReference type="RefSeq" id="XP_060123997.1">
    <property type="nucleotide sequence ID" value="XM_060268014.1"/>
</dbReference>
<keyword evidence="1" id="KW-0472">Membrane</keyword>
<name>A0AAF0JCA3_9BASI</name>
<keyword evidence="3" id="KW-1185">Reference proteome</keyword>
<feature type="transmembrane region" description="Helical" evidence="1">
    <location>
        <begin position="136"/>
        <end position="157"/>
    </location>
</feature>
<evidence type="ECO:0000256" key="1">
    <source>
        <dbReference type="SAM" id="Phobius"/>
    </source>
</evidence>
<proteinExistence type="predicted"/>
<dbReference type="InterPro" id="IPR013901">
    <property type="entry name" value="Anthrone_oxy"/>
</dbReference>
<protein>
    <recommendedName>
        <fullName evidence="4">Noranthrone monooxygenase</fullName>
    </recommendedName>
</protein>
<accession>A0AAF0JCA3</accession>
<evidence type="ECO:0000313" key="2">
    <source>
        <dbReference type="EMBL" id="WFD41100.1"/>
    </source>
</evidence>
<dbReference type="PANTHER" id="PTHR36535">
    <property type="entry name" value="YALI0E30327P"/>
    <property type="match status" value="1"/>
</dbReference>
<keyword evidence="1" id="KW-0812">Transmembrane</keyword>
<dbReference type="EMBL" id="CP119965">
    <property type="protein sequence ID" value="WFD41100.1"/>
    <property type="molecule type" value="Genomic_DNA"/>
</dbReference>
<dbReference type="PANTHER" id="PTHR36535:SF1">
    <property type="entry name" value="DUF1772 DOMAIN-CONTAINING PROTEIN"/>
    <property type="match status" value="1"/>
</dbReference>
<reference evidence="2" key="1">
    <citation type="submission" date="2023-03" db="EMBL/GenBank/DDBJ databases">
        <title>Mating type loci evolution in Malassezia.</title>
        <authorList>
            <person name="Coelho M.A."/>
        </authorList>
    </citation>
    <scope>NUCLEOTIDE SEQUENCE</scope>
    <source>
        <strain evidence="2">CBS 9431</strain>
    </source>
</reference>
<dbReference type="Pfam" id="PF08592">
    <property type="entry name" value="Anthrone_oxy"/>
    <property type="match status" value="1"/>
</dbReference>
<organism evidence="2 3">
    <name type="scientific">Malassezia japonica</name>
    <dbReference type="NCBI Taxonomy" id="223818"/>
    <lineage>
        <taxon>Eukaryota</taxon>
        <taxon>Fungi</taxon>
        <taxon>Dikarya</taxon>
        <taxon>Basidiomycota</taxon>
        <taxon>Ustilaginomycotina</taxon>
        <taxon>Malasseziomycetes</taxon>
        <taxon>Malasseziales</taxon>
        <taxon>Malasseziaceae</taxon>
        <taxon>Malassezia</taxon>
    </lineage>
</organism>
<gene>
    <name evidence="2" type="ORF">MJAP1_004094</name>
</gene>
<keyword evidence="1" id="KW-1133">Transmembrane helix</keyword>
<dbReference type="AlphaFoldDB" id="A0AAF0JCA3"/>
<feature type="transmembrane region" description="Helical" evidence="1">
    <location>
        <begin position="84"/>
        <end position="107"/>
    </location>
</feature>
<evidence type="ECO:0000313" key="3">
    <source>
        <dbReference type="Proteomes" id="UP001217754"/>
    </source>
</evidence>
<dbReference type="Proteomes" id="UP001217754">
    <property type="component" value="Chromosome 8"/>
</dbReference>